<feature type="signal peptide" evidence="2">
    <location>
        <begin position="1"/>
        <end position="25"/>
    </location>
</feature>
<dbReference type="EMBL" id="JBFAUK010000012">
    <property type="protein sequence ID" value="MEV5508239.1"/>
    <property type="molecule type" value="Genomic_DNA"/>
</dbReference>
<dbReference type="Proteomes" id="UP001552594">
    <property type="component" value="Unassembled WGS sequence"/>
</dbReference>
<name>A0ABV3JZC0_STRON</name>
<dbReference type="InterPro" id="IPR033803">
    <property type="entry name" value="CBD-like_Golvesin-Xly"/>
</dbReference>
<evidence type="ECO:0000256" key="1">
    <source>
        <dbReference type="SAM" id="MobiDB-lite"/>
    </source>
</evidence>
<feature type="region of interest" description="Disordered" evidence="1">
    <location>
        <begin position="1375"/>
        <end position="1395"/>
    </location>
</feature>
<reference evidence="4 5" key="1">
    <citation type="submission" date="2024-06" db="EMBL/GenBank/DDBJ databases">
        <title>The Natural Products Discovery Center: Release of the First 8490 Sequenced Strains for Exploring Actinobacteria Biosynthetic Diversity.</title>
        <authorList>
            <person name="Kalkreuter E."/>
            <person name="Kautsar S.A."/>
            <person name="Yang D."/>
            <person name="Bader C.D."/>
            <person name="Teijaro C.N."/>
            <person name="Fluegel L."/>
            <person name="Davis C.M."/>
            <person name="Simpson J.R."/>
            <person name="Lauterbach L."/>
            <person name="Steele A.D."/>
            <person name="Gui C."/>
            <person name="Meng S."/>
            <person name="Li G."/>
            <person name="Viehrig K."/>
            <person name="Ye F."/>
            <person name="Su P."/>
            <person name="Kiefer A.F."/>
            <person name="Nichols A."/>
            <person name="Cepeda A.J."/>
            <person name="Yan W."/>
            <person name="Fan B."/>
            <person name="Jiang Y."/>
            <person name="Adhikari A."/>
            <person name="Zheng C.-J."/>
            <person name="Schuster L."/>
            <person name="Cowan T.M."/>
            <person name="Smanski M.J."/>
            <person name="Chevrette M.G."/>
            <person name="De Carvalho L.P.S."/>
            <person name="Shen B."/>
        </authorList>
    </citation>
    <scope>NUCLEOTIDE SEQUENCE [LARGE SCALE GENOMIC DNA]</scope>
    <source>
        <strain evidence="4 5">NPDC052347</strain>
    </source>
</reference>
<dbReference type="RefSeq" id="WP_153068654.1">
    <property type="nucleotide sequence ID" value="NZ_JBFAUK010000012.1"/>
</dbReference>
<sequence length="1450" mass="154668">MTAAAVATVAGLLQGTMAWAGQAGAAGVRTPAPGPGGPNMVAPKDRGKALGKGWKKSNDRAWTTAGDATGFHVLVADANAGYTWRTAATLSEPGLETDQWIGNACVTGSGKRAVVVYAPRAFTNREYLFDRGAFTAVVDLGSGKVTKLPLNASLAYFNPGCGAGETAVVTQANTDGKSEQTQLQTIDAATGKIVSTGTVDGQATSAVPVGRDVIAAAGSHLIKVNPSGKADVVTATHGTAMRLHPDADGNVAFLEPAKGGKVNVQHLEGKKVKTLASGKLGQVGLAQGAYGKVFVTGQSKESDEEMPSTVRRVTQAPAQAELSTDGKLAIAQATPHHLADKVANPLERARTSVAEPVEIKATATNTKKDLAFAVATEQTPAQASTGGKPSPLLPFIAGGKSTVKKALAVSGAKAADASGDPSTNPVDDDRYCSVARNDVNTQVYQPTPNQVEWAADMAIRGQLTSGYANRPSNWHNSGLASWTPQGMFPPHDLVTGKGGRVPAQVLLGILAQESNLWQASSHAEPGEYGNPLIGNFYGTSIYPSQTGYDPKRIWKINWDHADCGYGIGQATDGMRIAGHPKEHEVLLPPDQQRAVAVDYATGIAYSVRILQDKWNELHSGSTQIKLNDDDPSHPENWFAAVWDYNAGLNVQGSNPDLPDAWGLGWANNPANPKYPADRNPFLDNNHYADAAKPQNWSYEEKVMGWGAYPIDAGHSWDDNGNINKGNTHGFSAAWWRTPSFRSAAIKPPLGTFCDSSNGCDPVNPPVCHTVACYNTHWFHHDTTWQNCGAAPNPMDPSSQGRQCGNEYLTYKTLRGEPGDAHPKLGPCDSGALPNGTVLVDDEPDDAPQNRCASRNWSSNGSFSWQFGKDDENHYEAKEDLHQIGGGFGGHYWFSHARQPNDWDNYLTTNGTWTPKLSDHVYKIQAFIPYPSHTTKSAHYEVTTANGKVREKIIDQSKANNDWVTVGYFQLGSNAKVSLSNVTSDSTSGDLDVAYDALAFVPVNGKYEHHTFDAVAIFDENQDLGTDTPWFFKTPLRTMTTLKNWAVERSHGGPDWTGNNSYTRGITDVGECPTGPPGPSCVGHNTYAAAKDWYDEVVAAGDSPTNHPAGHSEAEWMGYAVPRPGDTIDPDNSFTDDTKHKIKTHIDAAYLIGDDGKVVPGSEDVSVRARTGSTHLPGFMLTFMKALQQDYGIAPPNLAYDEMDANVYSGNRTHVDGLANGSTPGQAYIPNVTGPRITPGGDCLETRSISGGTIGYRPLVAQKSVQDSAAAWSKAVKAAADSGHMPQEVATLAGDIKSMFFNPPNALGGSLGVDGSLFNAAPPIWQNVSLAFCANGKLKSTQTASNSDSNPSDGLVYQSYMPDLYLFEDGKAIDNAGNPSSGPVRKGDFRKFSGLPDGGPNAYDKCDTAARGSGGNPWNITAIPLLADPNERPKFGQYCDNKQFYDRTYTP</sequence>
<dbReference type="SUPFAM" id="SSF63825">
    <property type="entry name" value="YWTD domain"/>
    <property type="match status" value="1"/>
</dbReference>
<proteinExistence type="predicted"/>
<organism evidence="4 5">
    <name type="scientific">Streptomyces orinoci</name>
    <name type="common">Streptoverticillium orinoci</name>
    <dbReference type="NCBI Taxonomy" id="67339"/>
    <lineage>
        <taxon>Bacteria</taxon>
        <taxon>Bacillati</taxon>
        <taxon>Actinomycetota</taxon>
        <taxon>Actinomycetes</taxon>
        <taxon>Kitasatosporales</taxon>
        <taxon>Streptomycetaceae</taxon>
        <taxon>Streptomyces</taxon>
    </lineage>
</organism>
<evidence type="ECO:0000313" key="4">
    <source>
        <dbReference type="EMBL" id="MEV5508239.1"/>
    </source>
</evidence>
<keyword evidence="5" id="KW-1185">Reference proteome</keyword>
<evidence type="ECO:0000313" key="5">
    <source>
        <dbReference type="Proteomes" id="UP001552594"/>
    </source>
</evidence>
<protein>
    <recommendedName>
        <fullName evidence="3">Golvesin/Xly CBD-like domain-containing protein</fullName>
    </recommendedName>
</protein>
<dbReference type="Pfam" id="PF25275">
    <property type="entry name" value="Golvesin_C"/>
    <property type="match status" value="1"/>
</dbReference>
<feature type="chain" id="PRO_5047222872" description="Golvesin/Xly CBD-like domain-containing protein" evidence="2">
    <location>
        <begin position="26"/>
        <end position="1450"/>
    </location>
</feature>
<keyword evidence="2" id="KW-0732">Signal</keyword>
<accession>A0ABV3JZC0</accession>
<evidence type="ECO:0000256" key="2">
    <source>
        <dbReference type="SAM" id="SignalP"/>
    </source>
</evidence>
<feature type="domain" description="Golvesin/Xly CBD-like" evidence="3">
    <location>
        <begin position="908"/>
        <end position="985"/>
    </location>
</feature>
<gene>
    <name evidence="4" type="ORF">AB0L16_17445</name>
</gene>
<evidence type="ECO:0000259" key="3">
    <source>
        <dbReference type="Pfam" id="PF25275"/>
    </source>
</evidence>
<comment type="caution">
    <text evidence="4">The sequence shown here is derived from an EMBL/GenBank/DDBJ whole genome shotgun (WGS) entry which is preliminary data.</text>
</comment>